<dbReference type="PANTHER" id="PTHR47558">
    <property type="entry name" value="HISTONE DEACETYLASE HOS3"/>
    <property type="match status" value="1"/>
</dbReference>
<dbReference type="PANTHER" id="PTHR47558:SF1">
    <property type="entry name" value="HISTONE DEACETYLASE HOS3"/>
    <property type="match status" value="1"/>
</dbReference>
<dbReference type="EMBL" id="DF196791">
    <property type="protein sequence ID" value="GAC77263.1"/>
    <property type="molecule type" value="Genomic_DNA"/>
</dbReference>
<feature type="region of interest" description="Disordered" evidence="1">
    <location>
        <begin position="735"/>
        <end position="781"/>
    </location>
</feature>
<gene>
    <name evidence="3" type="ORF">PANT_25c00055</name>
</gene>
<feature type="region of interest" description="Disordered" evidence="1">
    <location>
        <begin position="139"/>
        <end position="166"/>
    </location>
</feature>
<sequence length="916" mass="96680">MVFIVKIPGRSRANTPEPATATATAPTPSDQPLSAPPLADIAIGTPPRAAPPTSIPVQPAQDVTAASLASSSPQVAAQPSAAASVASTAPGAAQLDILLAPAVLNHRYVRGVDKSLIVERPERIRAVLLGIATAIGKSTTDDHPAIPSLPSTYPAAAPGPAVSDDDDLVARLGSLSMQAKPEDSQQQHPPPRFRVLQSTSSVPLNPAHPAVAYTHAHADELVAVLESAYDLAKQRRRDTHTAQVKHEAREDTPTPAQPQPEQAASMAAPQQTSHAAYLELLCSRAPNHPPISQAKHHHSSPSKHPPEDSEAYTSSDGEGDEAMHASEVPEHLPQGDLYLAGPSQQPDSSDGGSAQAIQHAMGACCEAVDRVVAAAASSANTTPLREIRYDQALPHTNSDAHPAPAPAAKRAFVLSRPPGHHCSGSTPQGFCWVNNAVVASAHAYLTHGIDRIVVFDIDLHHGNGTQNLAWRINADASKRDDERAERIASGSEGHEDVLQLAARHRVVSVRGRRCEHDQGRKHLCRGRTRSVDLEREAEFKRLYADKYAILFSKAARFLQATCALPGSTLVLISAGFDACAYEYPGMQRHGKHVPPSFYHTFARDAVGFADTHAHGKLISVLEGGYSDRALCSAALAHVTGLAAEGAADLEAEAEFWKLDNLVAVEKVAKKMAAHAAAVGGGVGVNITPKRRQAELVPWLARTSRAFAAFEQACGKAHVLPLTATGRTSAVASAVNSPSVAGRTLRDRGALKTRADATPQSKKSPSKSPIKPRATASHAEVTPVKIERTAMDLDTSTPTKPRAVQDGNPVQTTVTTAESTPTKPAPIIAGAERVARADALDISSFLATSSSPQSPVLSAAPVTLVDAMSPTHILDANSTHSIIPLDYLDPDAPGSPDPTVDTRDYFPPQPHPKPDWT</sequence>
<dbReference type="InterPro" id="IPR000286">
    <property type="entry name" value="HDACs"/>
</dbReference>
<dbReference type="PRINTS" id="PR01270">
    <property type="entry name" value="HDASUPER"/>
</dbReference>
<dbReference type="Proteomes" id="UP000011976">
    <property type="component" value="Unassembled WGS sequence"/>
</dbReference>
<dbReference type="GO" id="GO:0004407">
    <property type="term" value="F:histone deacetylase activity"/>
    <property type="evidence" value="ECO:0007669"/>
    <property type="project" value="TreeGrafter"/>
</dbReference>
<dbReference type="STRING" id="1151754.M9MGQ7"/>
<feature type="region of interest" description="Disordered" evidence="1">
    <location>
        <begin position="285"/>
        <end position="355"/>
    </location>
</feature>
<evidence type="ECO:0000259" key="2">
    <source>
        <dbReference type="Pfam" id="PF00850"/>
    </source>
</evidence>
<feature type="region of interest" description="Disordered" evidence="1">
    <location>
        <begin position="793"/>
        <end position="823"/>
    </location>
</feature>
<dbReference type="GO" id="GO:0005634">
    <property type="term" value="C:nucleus"/>
    <property type="evidence" value="ECO:0007669"/>
    <property type="project" value="TreeGrafter"/>
</dbReference>
<dbReference type="SUPFAM" id="SSF52768">
    <property type="entry name" value="Arginase/deacetylase"/>
    <property type="match status" value="2"/>
</dbReference>
<organism evidence="3 4">
    <name type="scientific">Pseudozyma antarctica (strain T-34)</name>
    <name type="common">Yeast</name>
    <name type="synonym">Candida antarctica</name>
    <dbReference type="NCBI Taxonomy" id="1151754"/>
    <lineage>
        <taxon>Eukaryota</taxon>
        <taxon>Fungi</taxon>
        <taxon>Dikarya</taxon>
        <taxon>Basidiomycota</taxon>
        <taxon>Ustilaginomycotina</taxon>
        <taxon>Ustilaginomycetes</taxon>
        <taxon>Ustilaginales</taxon>
        <taxon>Ustilaginaceae</taxon>
        <taxon>Moesziomyces</taxon>
    </lineage>
</organism>
<dbReference type="AlphaFoldDB" id="M9MGQ7"/>
<feature type="region of interest" description="Disordered" evidence="1">
    <location>
        <begin position="234"/>
        <end position="271"/>
    </location>
</feature>
<dbReference type="InterPro" id="IPR037138">
    <property type="entry name" value="His_deacetylse_dom_sf"/>
</dbReference>
<feature type="domain" description="Histone deacetylase" evidence="2">
    <location>
        <begin position="352"/>
        <end position="640"/>
    </location>
</feature>
<evidence type="ECO:0000313" key="4">
    <source>
        <dbReference type="Proteomes" id="UP000011976"/>
    </source>
</evidence>
<dbReference type="InterPro" id="IPR023801">
    <property type="entry name" value="His_deacetylse_dom"/>
</dbReference>
<dbReference type="Pfam" id="PF00850">
    <property type="entry name" value="Hist_deacetyl"/>
    <property type="match status" value="1"/>
</dbReference>
<accession>M9MGQ7</accession>
<dbReference type="GO" id="GO:0010468">
    <property type="term" value="P:regulation of gene expression"/>
    <property type="evidence" value="ECO:0007669"/>
    <property type="project" value="UniProtKB-ARBA"/>
</dbReference>
<feature type="region of interest" description="Disordered" evidence="1">
    <location>
        <begin position="7"/>
        <end position="66"/>
    </location>
</feature>
<evidence type="ECO:0000313" key="3">
    <source>
        <dbReference type="EMBL" id="GAC77263.1"/>
    </source>
</evidence>
<dbReference type="OrthoDB" id="5232919at2759"/>
<feature type="compositionally biased region" description="Low complexity" evidence="1">
    <location>
        <begin position="758"/>
        <end position="771"/>
    </location>
</feature>
<feature type="compositionally biased region" description="Polar residues" evidence="1">
    <location>
        <begin position="807"/>
        <end position="821"/>
    </location>
</feature>
<feature type="region of interest" description="Disordered" evidence="1">
    <location>
        <begin position="885"/>
        <end position="916"/>
    </location>
</feature>
<feature type="compositionally biased region" description="Low complexity" evidence="1">
    <location>
        <begin position="13"/>
        <end position="28"/>
    </location>
</feature>
<proteinExistence type="predicted"/>
<name>M9MGQ7_PSEA3</name>
<protein>
    <submittedName>
        <fullName evidence="3">Histone deacetylase complex, catalytic component HDA1</fullName>
    </submittedName>
</protein>
<dbReference type="InterPro" id="IPR053244">
    <property type="entry name" value="HDAC_HD_type_1"/>
</dbReference>
<dbReference type="Gene3D" id="3.40.800.20">
    <property type="entry name" value="Histone deacetylase domain"/>
    <property type="match status" value="1"/>
</dbReference>
<feature type="compositionally biased region" description="Basic and acidic residues" evidence="1">
    <location>
        <begin position="321"/>
        <end position="330"/>
    </location>
</feature>
<feature type="compositionally biased region" description="Basic and acidic residues" evidence="1">
    <location>
        <begin position="743"/>
        <end position="754"/>
    </location>
</feature>
<dbReference type="InterPro" id="IPR023696">
    <property type="entry name" value="Ureohydrolase_dom_sf"/>
</dbReference>
<reference evidence="4" key="1">
    <citation type="journal article" date="2013" name="Genome Announc.">
        <title>Genome sequence of the basidiomycetous yeast Pseudozyma antarctica T-34, a producer of the glycolipid biosurfactants mannosylerythritol lipids.</title>
        <authorList>
            <person name="Morita T."/>
            <person name="Koike H."/>
            <person name="Koyama Y."/>
            <person name="Hagiwara H."/>
            <person name="Ito E."/>
            <person name="Fukuoka T."/>
            <person name="Imura T."/>
            <person name="Machida M."/>
            <person name="Kitamoto D."/>
        </authorList>
    </citation>
    <scope>NUCLEOTIDE SEQUENCE [LARGE SCALE GENOMIC DNA]</scope>
    <source>
        <strain evidence="4">T-34</strain>
    </source>
</reference>
<feature type="compositionally biased region" description="Polar residues" evidence="1">
    <location>
        <begin position="342"/>
        <end position="355"/>
    </location>
</feature>
<feature type="compositionally biased region" description="Low complexity" evidence="1">
    <location>
        <begin position="259"/>
        <end position="271"/>
    </location>
</feature>
<evidence type="ECO:0000256" key="1">
    <source>
        <dbReference type="SAM" id="MobiDB-lite"/>
    </source>
</evidence>